<dbReference type="STRING" id="582692.SAMN05720606_110158"/>
<gene>
    <name evidence="1" type="ORF">SAMN05720606_110158</name>
</gene>
<protein>
    <submittedName>
        <fullName evidence="1">Uncharacterized protein</fullName>
    </submittedName>
</protein>
<dbReference type="EMBL" id="FMVM01000010">
    <property type="protein sequence ID" value="SCY84856.1"/>
    <property type="molecule type" value="Genomic_DNA"/>
</dbReference>
<evidence type="ECO:0000313" key="1">
    <source>
        <dbReference type="EMBL" id="SCY84856.1"/>
    </source>
</evidence>
<reference evidence="2" key="1">
    <citation type="submission" date="2016-10" db="EMBL/GenBank/DDBJ databases">
        <authorList>
            <person name="Varghese N."/>
            <person name="Submissions S."/>
        </authorList>
    </citation>
    <scope>NUCLEOTIDE SEQUENCE [LARGE SCALE GENOMIC DNA]</scope>
    <source>
        <strain evidence="2">BL9</strain>
    </source>
</reference>
<accession>A0A1G5J912</accession>
<name>A0A1G5J912_9BACL</name>
<organism evidence="1 2">
    <name type="scientific">Paenibacillus polysaccharolyticus</name>
    <dbReference type="NCBI Taxonomy" id="582692"/>
    <lineage>
        <taxon>Bacteria</taxon>
        <taxon>Bacillati</taxon>
        <taxon>Bacillota</taxon>
        <taxon>Bacilli</taxon>
        <taxon>Bacillales</taxon>
        <taxon>Paenibacillaceae</taxon>
        <taxon>Paenibacillus</taxon>
    </lineage>
</organism>
<proteinExistence type="predicted"/>
<dbReference type="AlphaFoldDB" id="A0A1G5J912"/>
<dbReference type="Proteomes" id="UP000198538">
    <property type="component" value="Unassembled WGS sequence"/>
</dbReference>
<sequence length="199" mass="23394">MCFFLHVSANSVTFFLLMRLIRLCILNRLTYELADWEGITIYYSLMYRSWSEDKQAETGVLEQASVTRDELFMRKLVDATLMKNKLWAHLSNECQDRRDHAIYVTAYDQQMPEGHGAAIADAALGMCKMSSMYSPEYMLWNGRSFEELELAESWGYTMELAEQLLDHYMVREGKTYEFLYSVLDADRKKVLFFMKEVDL</sequence>
<keyword evidence="2" id="KW-1185">Reference proteome</keyword>
<evidence type="ECO:0000313" key="2">
    <source>
        <dbReference type="Proteomes" id="UP000198538"/>
    </source>
</evidence>